<sequence>MCDAIFAFGQRGGHYLQCPSKRDRNKLPQRLQRLLSSNDVAHIYHVTLGYHDSFLITYRDRHGEDHIASHGLPHDLTNFLHTKDRSIPHLQLTLGPQNSSFFIGDGTSYLWLGLPTPLLYALESRIRNGAFTDKPRIVALGADDNFILITENHAAVWNLPDYRMLSRMLNYARTQQRGIEEVTEVVLHAYRYQGFVALSRNGTLLYENLPEWSLTALDRMKESFVSDSNAVSPGTRKMEAIRPSARERELKKVAEFKTKWDDRTDSMERRAKAKGLKLSLSLSIGGGGGVKTGKFW</sequence>
<accession>A0A6A6V0G8</accession>
<dbReference type="AlphaFoldDB" id="A0A6A6V0G8"/>
<evidence type="ECO:0000313" key="1">
    <source>
        <dbReference type="EMBL" id="KAF2743469.1"/>
    </source>
</evidence>
<organism evidence="1 2">
    <name type="scientific">Sporormia fimetaria CBS 119925</name>
    <dbReference type="NCBI Taxonomy" id="1340428"/>
    <lineage>
        <taxon>Eukaryota</taxon>
        <taxon>Fungi</taxon>
        <taxon>Dikarya</taxon>
        <taxon>Ascomycota</taxon>
        <taxon>Pezizomycotina</taxon>
        <taxon>Dothideomycetes</taxon>
        <taxon>Pleosporomycetidae</taxon>
        <taxon>Pleosporales</taxon>
        <taxon>Sporormiaceae</taxon>
        <taxon>Sporormia</taxon>
    </lineage>
</organism>
<protein>
    <submittedName>
        <fullName evidence="1">Uncharacterized protein</fullName>
    </submittedName>
</protein>
<gene>
    <name evidence="1" type="ORF">M011DRAFT_221914</name>
</gene>
<proteinExistence type="predicted"/>
<dbReference type="EMBL" id="MU006597">
    <property type="protein sequence ID" value="KAF2743469.1"/>
    <property type="molecule type" value="Genomic_DNA"/>
</dbReference>
<name>A0A6A6V0G8_9PLEO</name>
<dbReference type="Proteomes" id="UP000799440">
    <property type="component" value="Unassembled WGS sequence"/>
</dbReference>
<dbReference type="OrthoDB" id="5149635at2759"/>
<keyword evidence="2" id="KW-1185">Reference proteome</keyword>
<reference evidence="1" key="1">
    <citation type="journal article" date="2020" name="Stud. Mycol.">
        <title>101 Dothideomycetes genomes: a test case for predicting lifestyles and emergence of pathogens.</title>
        <authorList>
            <person name="Haridas S."/>
            <person name="Albert R."/>
            <person name="Binder M."/>
            <person name="Bloem J."/>
            <person name="Labutti K."/>
            <person name="Salamov A."/>
            <person name="Andreopoulos B."/>
            <person name="Baker S."/>
            <person name="Barry K."/>
            <person name="Bills G."/>
            <person name="Bluhm B."/>
            <person name="Cannon C."/>
            <person name="Castanera R."/>
            <person name="Culley D."/>
            <person name="Daum C."/>
            <person name="Ezra D."/>
            <person name="Gonzalez J."/>
            <person name="Henrissat B."/>
            <person name="Kuo A."/>
            <person name="Liang C."/>
            <person name="Lipzen A."/>
            <person name="Lutzoni F."/>
            <person name="Magnuson J."/>
            <person name="Mondo S."/>
            <person name="Nolan M."/>
            <person name="Ohm R."/>
            <person name="Pangilinan J."/>
            <person name="Park H.-J."/>
            <person name="Ramirez L."/>
            <person name="Alfaro M."/>
            <person name="Sun H."/>
            <person name="Tritt A."/>
            <person name="Yoshinaga Y."/>
            <person name="Zwiers L.-H."/>
            <person name="Turgeon B."/>
            <person name="Goodwin S."/>
            <person name="Spatafora J."/>
            <person name="Crous P."/>
            <person name="Grigoriev I."/>
        </authorList>
    </citation>
    <scope>NUCLEOTIDE SEQUENCE</scope>
    <source>
        <strain evidence="1">CBS 119925</strain>
    </source>
</reference>
<evidence type="ECO:0000313" key="2">
    <source>
        <dbReference type="Proteomes" id="UP000799440"/>
    </source>
</evidence>